<evidence type="ECO:0000313" key="9">
    <source>
        <dbReference type="EMBL" id="QQM68008.1"/>
    </source>
</evidence>
<evidence type="ECO:0000256" key="1">
    <source>
        <dbReference type="ARBA" id="ARBA00004496"/>
    </source>
</evidence>
<dbReference type="InterPro" id="IPR053924">
    <property type="entry name" value="RecX_HTH_2nd"/>
</dbReference>
<dbReference type="InterPro" id="IPR053925">
    <property type="entry name" value="RecX_HTH_3rd"/>
</dbReference>
<dbReference type="Pfam" id="PF02631">
    <property type="entry name" value="RecX_HTH2"/>
    <property type="match status" value="1"/>
</dbReference>
<dbReference type="InterPro" id="IPR003783">
    <property type="entry name" value="Regulatory_RecX"/>
</dbReference>
<feature type="domain" description="RecX first three-helical" evidence="8">
    <location>
        <begin position="16"/>
        <end position="55"/>
    </location>
</feature>
<name>A0A7T7S263_9ACTO</name>
<dbReference type="InterPro" id="IPR053926">
    <property type="entry name" value="RecX_HTH_1st"/>
</dbReference>
<dbReference type="KEGG" id="awe:JG540_03935"/>
<feature type="domain" description="RecX second three-helical" evidence="6">
    <location>
        <begin position="62"/>
        <end position="102"/>
    </location>
</feature>
<dbReference type="PANTHER" id="PTHR33602:SF1">
    <property type="entry name" value="REGULATORY PROTEIN RECX FAMILY PROTEIN"/>
    <property type="match status" value="1"/>
</dbReference>
<dbReference type="PANTHER" id="PTHR33602">
    <property type="entry name" value="REGULATORY PROTEIN RECX FAMILY PROTEIN"/>
    <property type="match status" value="1"/>
</dbReference>
<evidence type="ECO:0000313" key="10">
    <source>
        <dbReference type="Proteomes" id="UP000595895"/>
    </source>
</evidence>
<dbReference type="RefSeq" id="WP_200277411.1">
    <property type="nucleotide sequence ID" value="NZ_CP066802.1"/>
</dbReference>
<dbReference type="EMBL" id="CP066802">
    <property type="protein sequence ID" value="QQM68008.1"/>
    <property type="molecule type" value="Genomic_DNA"/>
</dbReference>
<dbReference type="GO" id="GO:0006282">
    <property type="term" value="P:regulation of DNA repair"/>
    <property type="evidence" value="ECO:0007669"/>
    <property type="project" value="UniProtKB-UniRule"/>
</dbReference>
<gene>
    <name evidence="5" type="primary">recX</name>
    <name evidence="9" type="ORF">JG540_03935</name>
</gene>
<keyword evidence="10" id="KW-1185">Reference proteome</keyword>
<dbReference type="GO" id="GO:0005737">
    <property type="term" value="C:cytoplasm"/>
    <property type="evidence" value="ECO:0007669"/>
    <property type="project" value="UniProtKB-SubCell"/>
</dbReference>
<accession>A0A7T7S263</accession>
<feature type="domain" description="RecX third three-helical" evidence="7">
    <location>
        <begin position="110"/>
        <end position="156"/>
    </location>
</feature>
<dbReference type="InterPro" id="IPR036388">
    <property type="entry name" value="WH-like_DNA-bd_sf"/>
</dbReference>
<reference evidence="9 10" key="1">
    <citation type="submission" date="2020-12" db="EMBL/GenBank/DDBJ databases">
        <authorList>
            <person name="Zhou J."/>
        </authorList>
    </citation>
    <scope>NUCLEOTIDE SEQUENCE [LARGE SCALE GENOMIC DNA]</scope>
    <source>
        <strain evidence="9 10">CCUG 61299</strain>
    </source>
</reference>
<evidence type="ECO:0000259" key="7">
    <source>
        <dbReference type="Pfam" id="PF21981"/>
    </source>
</evidence>
<keyword evidence="4 5" id="KW-0963">Cytoplasm</keyword>
<organism evidence="9 10">
    <name type="scientific">Actinomyces weissii</name>
    <dbReference type="NCBI Taxonomy" id="675090"/>
    <lineage>
        <taxon>Bacteria</taxon>
        <taxon>Bacillati</taxon>
        <taxon>Actinomycetota</taxon>
        <taxon>Actinomycetes</taxon>
        <taxon>Actinomycetales</taxon>
        <taxon>Actinomycetaceae</taxon>
        <taxon>Actinomyces</taxon>
    </lineage>
</organism>
<protein>
    <recommendedName>
        <fullName evidence="3 5">Regulatory protein RecX</fullName>
    </recommendedName>
</protein>
<dbReference type="Pfam" id="PF21982">
    <property type="entry name" value="RecX_HTH1"/>
    <property type="match status" value="1"/>
</dbReference>
<proteinExistence type="inferred from homology"/>
<dbReference type="Proteomes" id="UP000595895">
    <property type="component" value="Chromosome"/>
</dbReference>
<sequence length="164" mass="17802">MPWLEADEHTREVERARDLVLRRLDHSAASRATLAGLLARKGVDSQVAAEVLDRLEAAGVVDDSAYAAVLARTRFAEKGVARRAVAEELRRKGVGERDIHASLTQIGAAEEDAAALALARKKLAATQGLDPLVRRRRTLAMLGRKGYSAEVSAEALRQALAEER</sequence>
<comment type="function">
    <text evidence="5">Modulates RecA activity.</text>
</comment>
<dbReference type="Pfam" id="PF21981">
    <property type="entry name" value="RecX_HTH3"/>
    <property type="match status" value="1"/>
</dbReference>
<evidence type="ECO:0000256" key="4">
    <source>
        <dbReference type="ARBA" id="ARBA00022490"/>
    </source>
</evidence>
<dbReference type="HAMAP" id="MF_01114">
    <property type="entry name" value="RecX"/>
    <property type="match status" value="1"/>
</dbReference>
<evidence type="ECO:0000259" key="6">
    <source>
        <dbReference type="Pfam" id="PF02631"/>
    </source>
</evidence>
<comment type="similarity">
    <text evidence="2 5">Belongs to the RecX family.</text>
</comment>
<evidence type="ECO:0000256" key="3">
    <source>
        <dbReference type="ARBA" id="ARBA00018111"/>
    </source>
</evidence>
<dbReference type="AlphaFoldDB" id="A0A7T7S263"/>
<evidence type="ECO:0000256" key="5">
    <source>
        <dbReference type="HAMAP-Rule" id="MF_01114"/>
    </source>
</evidence>
<evidence type="ECO:0000256" key="2">
    <source>
        <dbReference type="ARBA" id="ARBA00009695"/>
    </source>
</evidence>
<evidence type="ECO:0000259" key="8">
    <source>
        <dbReference type="Pfam" id="PF21982"/>
    </source>
</evidence>
<dbReference type="Gene3D" id="1.10.10.10">
    <property type="entry name" value="Winged helix-like DNA-binding domain superfamily/Winged helix DNA-binding domain"/>
    <property type="match status" value="2"/>
</dbReference>
<comment type="subcellular location">
    <subcellularLocation>
        <location evidence="1 5">Cytoplasm</location>
    </subcellularLocation>
</comment>